<evidence type="ECO:0000256" key="3">
    <source>
        <dbReference type="ARBA" id="ARBA00022989"/>
    </source>
</evidence>
<feature type="transmembrane region" description="Helical" evidence="5">
    <location>
        <begin position="142"/>
        <end position="160"/>
    </location>
</feature>
<evidence type="ECO:0000313" key="8">
    <source>
        <dbReference type="Proteomes" id="UP001597509"/>
    </source>
</evidence>
<evidence type="ECO:0000256" key="5">
    <source>
        <dbReference type="SAM" id="Phobius"/>
    </source>
</evidence>
<evidence type="ECO:0000313" key="7">
    <source>
        <dbReference type="EMBL" id="MFD2904231.1"/>
    </source>
</evidence>
<reference evidence="8" key="1">
    <citation type="journal article" date="2019" name="Int. J. Syst. Evol. Microbiol.">
        <title>The Global Catalogue of Microorganisms (GCM) 10K type strain sequencing project: providing services to taxonomists for standard genome sequencing and annotation.</title>
        <authorList>
            <consortium name="The Broad Institute Genomics Platform"/>
            <consortium name="The Broad Institute Genome Sequencing Center for Infectious Disease"/>
            <person name="Wu L."/>
            <person name="Ma J."/>
        </authorList>
    </citation>
    <scope>NUCLEOTIDE SEQUENCE [LARGE SCALE GENOMIC DNA]</scope>
    <source>
        <strain evidence="8">KCTC 22209</strain>
    </source>
</reference>
<dbReference type="InterPro" id="IPR009908">
    <property type="entry name" value="Methylamine_util_MauE"/>
</dbReference>
<feature type="domain" description="Methylamine utilisation protein MauE" evidence="6">
    <location>
        <begin position="34"/>
        <end position="160"/>
    </location>
</feature>
<organism evidence="7 8">
    <name type="scientific">Sphingobacterium anhuiense</name>
    <dbReference type="NCBI Taxonomy" id="493780"/>
    <lineage>
        <taxon>Bacteria</taxon>
        <taxon>Pseudomonadati</taxon>
        <taxon>Bacteroidota</taxon>
        <taxon>Sphingobacteriia</taxon>
        <taxon>Sphingobacteriales</taxon>
        <taxon>Sphingobacteriaceae</taxon>
        <taxon>Sphingobacterium</taxon>
    </lineage>
</organism>
<keyword evidence="8" id="KW-1185">Reference proteome</keyword>
<sequence length="168" mass="19130">MEHIINNKGNKLHSAISTKKGSLIRRSARWIKHRIPALIVYGYAFLYFYTGIAKLQIIAEFIRGNSKIPYLGKYAELIGWGIPTLEILLAVLLIVPVYKIKRFALYASSFLMGIFALYLTLMVAFVEKKLCNCGGVIESMGWRTHIIFNVVWFIAGIYALKKTKIINN</sequence>
<dbReference type="Pfam" id="PF07291">
    <property type="entry name" value="MauE"/>
    <property type="match status" value="1"/>
</dbReference>
<evidence type="ECO:0000256" key="4">
    <source>
        <dbReference type="ARBA" id="ARBA00023136"/>
    </source>
</evidence>
<evidence type="ECO:0000256" key="2">
    <source>
        <dbReference type="ARBA" id="ARBA00022692"/>
    </source>
</evidence>
<evidence type="ECO:0000256" key="1">
    <source>
        <dbReference type="ARBA" id="ARBA00004141"/>
    </source>
</evidence>
<dbReference type="EMBL" id="JBHUPE010000004">
    <property type="protein sequence ID" value="MFD2904231.1"/>
    <property type="molecule type" value="Genomic_DNA"/>
</dbReference>
<dbReference type="Proteomes" id="UP001597509">
    <property type="component" value="Unassembled WGS sequence"/>
</dbReference>
<keyword evidence="4 5" id="KW-0472">Membrane</keyword>
<keyword evidence="2 5" id="KW-0812">Transmembrane</keyword>
<name>A0ABW5YV22_9SPHI</name>
<dbReference type="RefSeq" id="WP_380920062.1">
    <property type="nucleotide sequence ID" value="NZ_JBHUPE010000004.1"/>
</dbReference>
<feature type="transmembrane region" description="Helical" evidence="5">
    <location>
        <begin position="105"/>
        <end position="126"/>
    </location>
</feature>
<protein>
    <submittedName>
        <fullName evidence="7">MauE/DoxX family redox-associated membrane protein</fullName>
    </submittedName>
</protein>
<feature type="transmembrane region" description="Helical" evidence="5">
    <location>
        <begin position="77"/>
        <end position="98"/>
    </location>
</feature>
<feature type="transmembrane region" description="Helical" evidence="5">
    <location>
        <begin position="35"/>
        <end position="57"/>
    </location>
</feature>
<keyword evidence="3 5" id="KW-1133">Transmembrane helix</keyword>
<comment type="caution">
    <text evidence="7">The sequence shown here is derived from an EMBL/GenBank/DDBJ whole genome shotgun (WGS) entry which is preliminary data.</text>
</comment>
<gene>
    <name evidence="7" type="ORF">ACFS6I_09870</name>
</gene>
<accession>A0ABW5YV22</accession>
<proteinExistence type="predicted"/>
<comment type="subcellular location">
    <subcellularLocation>
        <location evidence="1">Membrane</location>
        <topology evidence="1">Multi-pass membrane protein</topology>
    </subcellularLocation>
</comment>
<evidence type="ECO:0000259" key="6">
    <source>
        <dbReference type="Pfam" id="PF07291"/>
    </source>
</evidence>